<organism evidence="2 3">
    <name type="scientific">Chaetoceros tenuissimus</name>
    <dbReference type="NCBI Taxonomy" id="426638"/>
    <lineage>
        <taxon>Eukaryota</taxon>
        <taxon>Sar</taxon>
        <taxon>Stramenopiles</taxon>
        <taxon>Ochrophyta</taxon>
        <taxon>Bacillariophyta</taxon>
        <taxon>Coscinodiscophyceae</taxon>
        <taxon>Chaetocerotophycidae</taxon>
        <taxon>Chaetocerotales</taxon>
        <taxon>Chaetocerotaceae</taxon>
        <taxon>Chaetoceros</taxon>
    </lineage>
</organism>
<evidence type="ECO:0000256" key="1">
    <source>
        <dbReference type="SAM" id="MobiDB-lite"/>
    </source>
</evidence>
<name>A0AAD3D3U0_9STRA</name>
<dbReference type="InterPro" id="IPR038765">
    <property type="entry name" value="Papain-like_cys_pep_sf"/>
</dbReference>
<feature type="region of interest" description="Disordered" evidence="1">
    <location>
        <begin position="84"/>
        <end position="109"/>
    </location>
</feature>
<dbReference type="Gene3D" id="3.40.395.10">
    <property type="entry name" value="Adenoviral Proteinase, Chain A"/>
    <property type="match status" value="1"/>
</dbReference>
<proteinExistence type="predicted"/>
<dbReference type="AlphaFoldDB" id="A0AAD3D3U0"/>
<gene>
    <name evidence="2" type="ORF">CTEN210_13714</name>
</gene>
<dbReference type="Proteomes" id="UP001054902">
    <property type="component" value="Unassembled WGS sequence"/>
</dbReference>
<feature type="region of interest" description="Disordered" evidence="1">
    <location>
        <begin position="1"/>
        <end position="21"/>
    </location>
</feature>
<comment type="caution">
    <text evidence="2">The sequence shown here is derived from an EMBL/GenBank/DDBJ whole genome shotgun (WGS) entry which is preliminary data.</text>
</comment>
<protein>
    <submittedName>
        <fullName evidence="2">Uncharacterized protein</fullName>
    </submittedName>
</protein>
<dbReference type="EMBL" id="BLLK01000057">
    <property type="protein sequence ID" value="GFH57238.1"/>
    <property type="molecule type" value="Genomic_DNA"/>
</dbReference>
<accession>A0AAD3D3U0</accession>
<evidence type="ECO:0000313" key="3">
    <source>
        <dbReference type="Proteomes" id="UP001054902"/>
    </source>
</evidence>
<sequence length="431" mass="49289">MIHSKISRRSEGACTSRQHQRAHQLRSELAYSKSFQDNLEKLKALVANDAKLMKFVDSIISQNELPRNELENVCKEYGIKLPESANLKDPHHEESETKSAPTPFLLSTLPTSEKTNTEAKLKSCLTKKEPGDFPNEFDIQKFKEGKFLSSDVMNIMINMIRDRNKRLHTSKKIVIISALETSKMIGIQIGEGCDFSCNGYEEGLFLGSIWRKHFSYLSDDYEKVEKKDCSIPYLVGEGVTRFIFQLNIPNSHWFTIEVNVIAKTMTLFDSSPEYPGDRVICEDPRITTGLKCIDWLNRNIMPHHNTYQSLLRKLFEETNSVKVSGKITMRSLLPTIALQEILQLFRKENDNRGSNVKGMDMEGWTLKVSSQLPIQYKEKHNCGLYTSLVTDILSVDGDLSVITKNQKTVEEDARITMLSLITEYCNRKRGI</sequence>
<dbReference type="SUPFAM" id="SSF54001">
    <property type="entry name" value="Cysteine proteinases"/>
    <property type="match status" value="1"/>
</dbReference>
<feature type="compositionally biased region" description="Basic and acidic residues" evidence="1">
    <location>
        <begin position="86"/>
        <end position="97"/>
    </location>
</feature>
<keyword evidence="3" id="KW-1185">Reference proteome</keyword>
<reference evidence="2 3" key="1">
    <citation type="journal article" date="2021" name="Sci. Rep.">
        <title>The genome of the diatom Chaetoceros tenuissimus carries an ancient integrated fragment of an extant virus.</title>
        <authorList>
            <person name="Hongo Y."/>
            <person name="Kimura K."/>
            <person name="Takaki Y."/>
            <person name="Yoshida Y."/>
            <person name="Baba S."/>
            <person name="Kobayashi G."/>
            <person name="Nagasaki K."/>
            <person name="Hano T."/>
            <person name="Tomaru Y."/>
        </authorList>
    </citation>
    <scope>NUCLEOTIDE SEQUENCE [LARGE SCALE GENOMIC DNA]</scope>
    <source>
        <strain evidence="2 3">NIES-3715</strain>
    </source>
</reference>
<evidence type="ECO:0000313" key="2">
    <source>
        <dbReference type="EMBL" id="GFH57238.1"/>
    </source>
</evidence>